<protein>
    <submittedName>
        <fullName evidence="1">Uncharacterized protein</fullName>
    </submittedName>
</protein>
<gene>
    <name evidence="1" type="ORF">MNBD_ALPHA05-1236</name>
</gene>
<accession>A0A3B0SYE4</accession>
<dbReference type="AlphaFoldDB" id="A0A3B0SYE4"/>
<name>A0A3B0SYE4_9ZZZZ</name>
<reference evidence="1" key="1">
    <citation type="submission" date="2018-06" db="EMBL/GenBank/DDBJ databases">
        <authorList>
            <person name="Zhirakovskaya E."/>
        </authorList>
    </citation>
    <scope>NUCLEOTIDE SEQUENCE</scope>
</reference>
<organism evidence="1">
    <name type="scientific">hydrothermal vent metagenome</name>
    <dbReference type="NCBI Taxonomy" id="652676"/>
    <lineage>
        <taxon>unclassified sequences</taxon>
        <taxon>metagenomes</taxon>
        <taxon>ecological metagenomes</taxon>
    </lineage>
</organism>
<proteinExistence type="predicted"/>
<dbReference type="EMBL" id="UOEH01000340">
    <property type="protein sequence ID" value="VAW01564.1"/>
    <property type="molecule type" value="Genomic_DNA"/>
</dbReference>
<sequence length="127" mass="13452">MVLFFAPMALAASSDVVLCLEINGQASLERGAGEDCTGFVTVITAATNLTTAQHCSECTDYALSDSVFRVKATSAESSGKTVQKLFIAERSALSWPRLSVSSLIAATPLPLRISTTLAQLRTVIIRV</sequence>
<evidence type="ECO:0000313" key="1">
    <source>
        <dbReference type="EMBL" id="VAW01564.1"/>
    </source>
</evidence>